<dbReference type="Proteomes" id="UP001295423">
    <property type="component" value="Unassembled WGS sequence"/>
</dbReference>
<dbReference type="GO" id="GO:0005886">
    <property type="term" value="C:plasma membrane"/>
    <property type="evidence" value="ECO:0007669"/>
    <property type="project" value="TreeGrafter"/>
</dbReference>
<evidence type="ECO:0000259" key="3">
    <source>
        <dbReference type="PROSITE" id="PS50004"/>
    </source>
</evidence>
<evidence type="ECO:0008006" key="7">
    <source>
        <dbReference type="Google" id="ProtNLM"/>
    </source>
</evidence>
<dbReference type="Gene3D" id="2.60.40.150">
    <property type="entry name" value="C2 domain"/>
    <property type="match status" value="2"/>
</dbReference>
<dbReference type="PROSITE" id="PS50234">
    <property type="entry name" value="VWFA"/>
    <property type="match status" value="1"/>
</dbReference>
<organism evidence="5 6">
    <name type="scientific">Cylindrotheca closterium</name>
    <dbReference type="NCBI Taxonomy" id="2856"/>
    <lineage>
        <taxon>Eukaryota</taxon>
        <taxon>Sar</taxon>
        <taxon>Stramenopiles</taxon>
        <taxon>Ochrophyta</taxon>
        <taxon>Bacillariophyta</taxon>
        <taxon>Bacillariophyceae</taxon>
        <taxon>Bacillariophycidae</taxon>
        <taxon>Bacillariales</taxon>
        <taxon>Bacillariaceae</taxon>
        <taxon>Cylindrotheca</taxon>
    </lineage>
</organism>
<evidence type="ECO:0000256" key="2">
    <source>
        <dbReference type="ARBA" id="ARBA00022737"/>
    </source>
</evidence>
<gene>
    <name evidence="5" type="ORF">CYCCA115_LOCUS13599</name>
</gene>
<dbReference type="InterPro" id="IPR010734">
    <property type="entry name" value="Copine_C"/>
</dbReference>
<dbReference type="EMBL" id="CAKOGP040001803">
    <property type="protein sequence ID" value="CAJ1952530.1"/>
    <property type="molecule type" value="Genomic_DNA"/>
</dbReference>
<dbReference type="InterPro" id="IPR036465">
    <property type="entry name" value="vWFA_dom_sf"/>
</dbReference>
<dbReference type="PANTHER" id="PTHR10857:SF106">
    <property type="entry name" value="C2 DOMAIN-CONTAINING PROTEIN"/>
    <property type="match status" value="1"/>
</dbReference>
<reference evidence="5" key="1">
    <citation type="submission" date="2023-08" db="EMBL/GenBank/DDBJ databases">
        <authorList>
            <person name="Audoor S."/>
            <person name="Bilcke G."/>
        </authorList>
    </citation>
    <scope>NUCLEOTIDE SEQUENCE</scope>
</reference>
<dbReference type="PROSITE" id="PS50004">
    <property type="entry name" value="C2"/>
    <property type="match status" value="1"/>
</dbReference>
<keyword evidence="2" id="KW-0677">Repeat</keyword>
<feature type="domain" description="C2" evidence="3">
    <location>
        <begin position="1"/>
        <end position="110"/>
    </location>
</feature>
<dbReference type="GO" id="GO:0005544">
    <property type="term" value="F:calcium-dependent phospholipid binding"/>
    <property type="evidence" value="ECO:0007669"/>
    <property type="project" value="InterPro"/>
</dbReference>
<accession>A0AAD2PUU0</accession>
<dbReference type="Pfam" id="PF07002">
    <property type="entry name" value="Copine"/>
    <property type="match status" value="1"/>
</dbReference>
<evidence type="ECO:0000313" key="6">
    <source>
        <dbReference type="Proteomes" id="UP001295423"/>
    </source>
</evidence>
<protein>
    <recommendedName>
        <fullName evidence="7">C2 domain-containing protein</fullName>
    </recommendedName>
</protein>
<dbReference type="InterPro" id="IPR000008">
    <property type="entry name" value="C2_dom"/>
</dbReference>
<sequence>MVRLELSIEASNLKNVAGAFKGTSDPFAVVTQVATTADERPHVLGKTEVVKNNLNPHWAKIFTFDYQLGSPAKLAINIFDEVRKSENKSMGSAVFEVDTLLAARGGTKTRRVRNGGTVTAVIRKSQGEGALRFKMSGVDLKNKEGFLRKSDPFFELVRRDDTAGGATFNTVFRSEDVKDNLSPDWKPASVEISQLCRGNLDLSFYVKIYDFESNGKHKLMGQFETTVNAMVQGAGNASIPVTLKGEDAGTVILHKAELSLPQSEKSSEGGMEERMAQMSISPSAIPKPDDKPTFVDYISGGCQLNVTVAIDFTGSNGDPRQPGTLHYLHQDGQLNDYEKAITSILSILQKYDSDKKFPVLGFGAKYNGEVRHAFQCGTATEVIGVKGVLSAYRDVFGSGLIMSRPTVFHEVMEYAAKRAEQSLNAALASGGQTYSILLLLTDGCVSDIPATAECLKKMADKPISVVMVGVGSDDFSGMDFLDNLGESGVRDVAQFVPFNDYSESPSDLSTVTLHEVPRQLTTFFQNRGIEPLSRQLVDESSVDEEEEPEIDISLDLSSDEVTVAGGGYQCKGW</sequence>
<dbReference type="AlphaFoldDB" id="A0AAD2PUU0"/>
<dbReference type="InterPro" id="IPR035892">
    <property type="entry name" value="C2_domain_sf"/>
</dbReference>
<evidence type="ECO:0000313" key="5">
    <source>
        <dbReference type="EMBL" id="CAJ1952530.1"/>
    </source>
</evidence>
<dbReference type="InterPro" id="IPR045052">
    <property type="entry name" value="Copine"/>
</dbReference>
<dbReference type="InterPro" id="IPR002035">
    <property type="entry name" value="VWF_A"/>
</dbReference>
<name>A0AAD2PUU0_9STRA</name>
<proteinExistence type="inferred from homology"/>
<dbReference type="InterPro" id="IPR037768">
    <property type="entry name" value="C2B_Copine"/>
</dbReference>
<dbReference type="SMART" id="SM00239">
    <property type="entry name" value="C2"/>
    <property type="match status" value="2"/>
</dbReference>
<dbReference type="SUPFAM" id="SSF53300">
    <property type="entry name" value="vWA-like"/>
    <property type="match status" value="1"/>
</dbReference>
<dbReference type="SMART" id="SM00327">
    <property type="entry name" value="VWA"/>
    <property type="match status" value="1"/>
</dbReference>
<keyword evidence="6" id="KW-1185">Reference proteome</keyword>
<comment type="caution">
    <text evidence="5">The sequence shown here is derived from an EMBL/GenBank/DDBJ whole genome shotgun (WGS) entry which is preliminary data.</text>
</comment>
<dbReference type="PANTHER" id="PTHR10857">
    <property type="entry name" value="COPINE"/>
    <property type="match status" value="1"/>
</dbReference>
<dbReference type="SUPFAM" id="SSF49562">
    <property type="entry name" value="C2 domain (Calcium/lipid-binding domain, CaLB)"/>
    <property type="match status" value="2"/>
</dbReference>
<dbReference type="CDD" id="cd04047">
    <property type="entry name" value="C2B_Copine"/>
    <property type="match status" value="1"/>
</dbReference>
<evidence type="ECO:0000259" key="4">
    <source>
        <dbReference type="PROSITE" id="PS50234"/>
    </source>
</evidence>
<dbReference type="GO" id="GO:0071277">
    <property type="term" value="P:cellular response to calcium ion"/>
    <property type="evidence" value="ECO:0007669"/>
    <property type="project" value="TreeGrafter"/>
</dbReference>
<dbReference type="Pfam" id="PF00168">
    <property type="entry name" value="C2"/>
    <property type="match status" value="2"/>
</dbReference>
<evidence type="ECO:0000256" key="1">
    <source>
        <dbReference type="ARBA" id="ARBA00009048"/>
    </source>
</evidence>
<feature type="domain" description="VWFA" evidence="4">
    <location>
        <begin position="305"/>
        <end position="516"/>
    </location>
</feature>
<comment type="similarity">
    <text evidence="1">Belongs to the copine family.</text>
</comment>